<proteinExistence type="predicted"/>
<dbReference type="EMBL" id="LSRX01001176">
    <property type="protein sequence ID" value="OLP82646.1"/>
    <property type="molecule type" value="Genomic_DNA"/>
</dbReference>
<feature type="region of interest" description="Disordered" evidence="1">
    <location>
        <begin position="192"/>
        <end position="224"/>
    </location>
</feature>
<sequence>MGLLRVACAARAATAATTAATAGRASLPLSLTQAPDFRISQEKPRKKRRNAILLCKGAANACHEQFDAFNLALVPPALQQSCWLVMCFRASAWHNQRKHDPVPWRLDEPSDAVDTDMFACRPSFQFEPTTLYRRVLAARLQRTLNKRGKGADLKWIEFCNTVAELSECLSESGAADDQASLEASPLTAPFEASFTPKRGVKRRRSLSHRRAMLIETPPEQIMPD</sequence>
<protein>
    <submittedName>
        <fullName evidence="2">Uncharacterized protein</fullName>
    </submittedName>
</protein>
<name>A0A1Q9CID7_SYMMI</name>
<dbReference type="Proteomes" id="UP000186817">
    <property type="component" value="Unassembled WGS sequence"/>
</dbReference>
<evidence type="ECO:0000313" key="2">
    <source>
        <dbReference type="EMBL" id="OLP82646.1"/>
    </source>
</evidence>
<accession>A0A1Q9CID7</accession>
<feature type="compositionally biased region" description="Basic residues" evidence="1">
    <location>
        <begin position="198"/>
        <end position="211"/>
    </location>
</feature>
<reference evidence="2 3" key="1">
    <citation type="submission" date="2016-02" db="EMBL/GenBank/DDBJ databases">
        <title>Genome analysis of coral dinoflagellate symbionts highlights evolutionary adaptations to a symbiotic lifestyle.</title>
        <authorList>
            <person name="Aranda M."/>
            <person name="Li Y."/>
            <person name="Liew Y.J."/>
            <person name="Baumgarten S."/>
            <person name="Simakov O."/>
            <person name="Wilson M."/>
            <person name="Piel J."/>
            <person name="Ashoor H."/>
            <person name="Bougouffa S."/>
            <person name="Bajic V.B."/>
            <person name="Ryu T."/>
            <person name="Ravasi T."/>
            <person name="Bayer T."/>
            <person name="Micklem G."/>
            <person name="Kim H."/>
            <person name="Bhak J."/>
            <person name="Lajeunesse T.C."/>
            <person name="Voolstra C.R."/>
        </authorList>
    </citation>
    <scope>NUCLEOTIDE SEQUENCE [LARGE SCALE GENOMIC DNA]</scope>
    <source>
        <strain evidence="2 3">CCMP2467</strain>
    </source>
</reference>
<dbReference type="OrthoDB" id="10279074at2759"/>
<keyword evidence="3" id="KW-1185">Reference proteome</keyword>
<gene>
    <name evidence="2" type="ORF">AK812_SmicGene36682</name>
</gene>
<comment type="caution">
    <text evidence="2">The sequence shown here is derived from an EMBL/GenBank/DDBJ whole genome shotgun (WGS) entry which is preliminary data.</text>
</comment>
<evidence type="ECO:0000313" key="3">
    <source>
        <dbReference type="Proteomes" id="UP000186817"/>
    </source>
</evidence>
<evidence type="ECO:0000256" key="1">
    <source>
        <dbReference type="SAM" id="MobiDB-lite"/>
    </source>
</evidence>
<dbReference type="AlphaFoldDB" id="A0A1Q9CID7"/>
<organism evidence="2 3">
    <name type="scientific">Symbiodinium microadriaticum</name>
    <name type="common">Dinoflagellate</name>
    <name type="synonym">Zooxanthella microadriatica</name>
    <dbReference type="NCBI Taxonomy" id="2951"/>
    <lineage>
        <taxon>Eukaryota</taxon>
        <taxon>Sar</taxon>
        <taxon>Alveolata</taxon>
        <taxon>Dinophyceae</taxon>
        <taxon>Suessiales</taxon>
        <taxon>Symbiodiniaceae</taxon>
        <taxon>Symbiodinium</taxon>
    </lineage>
</organism>